<sequence>MRSCIFTSVLAFVASTNAAIINLGTAVTHGVVSGSAGVANTGLTTVYGNLATTAGSITGFGPGVVTGTKNINNVAGQTAYTNAQSAYAQAFGLVGGIDWSTSPDFTGKTVYPGIYKIAGAASLNGQLFLNGNMNTSASFVIQIGSALNINAGSQVILTNGTKACNVFWQCGSSAVIAANTAFQGNVLAYAGISVKTAADVKGGLYALTASVTLEGNSVKAPNLVC</sequence>
<protein>
    <recommendedName>
        <fullName evidence="6">Ice-binding protein</fullName>
    </recommendedName>
</protein>
<accession>A0AAE0NQQ2</accession>
<name>A0AAE0NQQ2_9PEZI</name>
<evidence type="ECO:0000256" key="3">
    <source>
        <dbReference type="SAM" id="SignalP"/>
    </source>
</evidence>
<dbReference type="EMBL" id="JAULSW010000004">
    <property type="protein sequence ID" value="KAK3385916.1"/>
    <property type="molecule type" value="Genomic_DNA"/>
</dbReference>
<keyword evidence="5" id="KW-1185">Reference proteome</keyword>
<reference evidence="4" key="2">
    <citation type="submission" date="2023-06" db="EMBL/GenBank/DDBJ databases">
        <authorList>
            <consortium name="Lawrence Berkeley National Laboratory"/>
            <person name="Haridas S."/>
            <person name="Hensen N."/>
            <person name="Bonometti L."/>
            <person name="Westerberg I."/>
            <person name="Brannstrom I.O."/>
            <person name="Guillou S."/>
            <person name="Cros-Aarteil S."/>
            <person name="Calhoun S."/>
            <person name="Kuo A."/>
            <person name="Mondo S."/>
            <person name="Pangilinan J."/>
            <person name="Riley R."/>
            <person name="LaButti K."/>
            <person name="Andreopoulos B."/>
            <person name="Lipzen A."/>
            <person name="Chen C."/>
            <person name="Yanf M."/>
            <person name="Daum C."/>
            <person name="Ng V."/>
            <person name="Clum A."/>
            <person name="Steindorff A."/>
            <person name="Ohm R."/>
            <person name="Martin F."/>
            <person name="Silar P."/>
            <person name="Natvig D."/>
            <person name="Lalanne C."/>
            <person name="Gautier V."/>
            <person name="Ament-velasquez S.L."/>
            <person name="Kruys A."/>
            <person name="Hutchinson M.I."/>
            <person name="Powell A.J."/>
            <person name="Barry K."/>
            <person name="Miller A.N."/>
            <person name="Grigoriev I.V."/>
            <person name="Debuchy R."/>
            <person name="Gladieux P."/>
            <person name="Thoren M.H."/>
            <person name="Johannesson H."/>
        </authorList>
    </citation>
    <scope>NUCLEOTIDE SEQUENCE</scope>
    <source>
        <strain evidence="4">CBS 232.78</strain>
    </source>
</reference>
<reference evidence="4" key="1">
    <citation type="journal article" date="2023" name="Mol. Phylogenet. Evol.">
        <title>Genome-scale phylogeny and comparative genomics of the fungal order Sordariales.</title>
        <authorList>
            <person name="Hensen N."/>
            <person name="Bonometti L."/>
            <person name="Westerberg I."/>
            <person name="Brannstrom I.O."/>
            <person name="Guillou S."/>
            <person name="Cros-Aarteil S."/>
            <person name="Calhoun S."/>
            <person name="Haridas S."/>
            <person name="Kuo A."/>
            <person name="Mondo S."/>
            <person name="Pangilinan J."/>
            <person name="Riley R."/>
            <person name="LaButti K."/>
            <person name="Andreopoulos B."/>
            <person name="Lipzen A."/>
            <person name="Chen C."/>
            <person name="Yan M."/>
            <person name="Daum C."/>
            <person name="Ng V."/>
            <person name="Clum A."/>
            <person name="Steindorff A."/>
            <person name="Ohm R.A."/>
            <person name="Martin F."/>
            <person name="Silar P."/>
            <person name="Natvig D.O."/>
            <person name="Lalanne C."/>
            <person name="Gautier V."/>
            <person name="Ament-Velasquez S.L."/>
            <person name="Kruys A."/>
            <person name="Hutchinson M.I."/>
            <person name="Powell A.J."/>
            <person name="Barry K."/>
            <person name="Miller A.N."/>
            <person name="Grigoriev I.V."/>
            <person name="Debuchy R."/>
            <person name="Gladieux P."/>
            <person name="Hiltunen Thoren M."/>
            <person name="Johannesson H."/>
        </authorList>
    </citation>
    <scope>NUCLEOTIDE SEQUENCE</scope>
    <source>
        <strain evidence="4">CBS 232.78</strain>
    </source>
</reference>
<feature type="chain" id="PRO_5042065574" description="Ice-binding protein" evidence="3">
    <location>
        <begin position="19"/>
        <end position="225"/>
    </location>
</feature>
<dbReference type="Pfam" id="PF11999">
    <property type="entry name" value="Ice_binding"/>
    <property type="match status" value="1"/>
</dbReference>
<evidence type="ECO:0000256" key="2">
    <source>
        <dbReference type="ARBA" id="ARBA00022729"/>
    </source>
</evidence>
<keyword evidence="2 3" id="KW-0732">Signal</keyword>
<dbReference type="Proteomes" id="UP001285441">
    <property type="component" value="Unassembled WGS sequence"/>
</dbReference>
<comment type="similarity">
    <text evidence="1">Belongs to the ice-binding protein family.</text>
</comment>
<evidence type="ECO:0000313" key="4">
    <source>
        <dbReference type="EMBL" id="KAK3385916.1"/>
    </source>
</evidence>
<dbReference type="AlphaFoldDB" id="A0AAE0NQQ2"/>
<evidence type="ECO:0000256" key="1">
    <source>
        <dbReference type="ARBA" id="ARBA00005445"/>
    </source>
</evidence>
<proteinExistence type="inferred from homology"/>
<evidence type="ECO:0000313" key="5">
    <source>
        <dbReference type="Proteomes" id="UP001285441"/>
    </source>
</evidence>
<dbReference type="InterPro" id="IPR021884">
    <property type="entry name" value="Ice-bd_prot"/>
</dbReference>
<feature type="signal peptide" evidence="3">
    <location>
        <begin position="1"/>
        <end position="18"/>
    </location>
</feature>
<comment type="caution">
    <text evidence="4">The sequence shown here is derived from an EMBL/GenBank/DDBJ whole genome shotgun (WGS) entry which is preliminary data.</text>
</comment>
<evidence type="ECO:0008006" key="6">
    <source>
        <dbReference type="Google" id="ProtNLM"/>
    </source>
</evidence>
<organism evidence="4 5">
    <name type="scientific">Podospora didyma</name>
    <dbReference type="NCBI Taxonomy" id="330526"/>
    <lineage>
        <taxon>Eukaryota</taxon>
        <taxon>Fungi</taxon>
        <taxon>Dikarya</taxon>
        <taxon>Ascomycota</taxon>
        <taxon>Pezizomycotina</taxon>
        <taxon>Sordariomycetes</taxon>
        <taxon>Sordariomycetidae</taxon>
        <taxon>Sordariales</taxon>
        <taxon>Podosporaceae</taxon>
        <taxon>Podospora</taxon>
    </lineage>
</organism>
<gene>
    <name evidence="4" type="ORF">B0H63DRAFT_544414</name>
</gene>